<organism evidence="3 4">
    <name type="scientific">Pedobacter montanisoli</name>
    <dbReference type="NCBI Taxonomy" id="2923277"/>
    <lineage>
        <taxon>Bacteria</taxon>
        <taxon>Pseudomonadati</taxon>
        <taxon>Bacteroidota</taxon>
        <taxon>Sphingobacteriia</taxon>
        <taxon>Sphingobacteriales</taxon>
        <taxon>Sphingobacteriaceae</taxon>
        <taxon>Pedobacter</taxon>
    </lineage>
</organism>
<dbReference type="Proteomes" id="UP001165460">
    <property type="component" value="Unassembled WGS sequence"/>
</dbReference>
<accession>A0ABS9ZZJ4</accession>
<feature type="domain" description="D-isomer specific 2-hydroxyacid dehydrogenase catalytic" evidence="2">
    <location>
        <begin position="18"/>
        <end position="102"/>
    </location>
</feature>
<evidence type="ECO:0000313" key="3">
    <source>
        <dbReference type="EMBL" id="MCJ0743746.1"/>
    </source>
</evidence>
<gene>
    <name evidence="3" type="ORF">MMF97_13580</name>
</gene>
<protein>
    <submittedName>
        <fullName evidence="3">Lactate dehydrogenase</fullName>
    </submittedName>
</protein>
<keyword evidence="4" id="KW-1185">Reference proteome</keyword>
<name>A0ABS9ZZJ4_9SPHI</name>
<reference evidence="3" key="1">
    <citation type="submission" date="2022-03" db="EMBL/GenBank/DDBJ databases">
        <authorList>
            <person name="Woo C.Y."/>
        </authorList>
    </citation>
    <scope>NUCLEOTIDE SEQUENCE</scope>
    <source>
        <strain evidence="3">CYS-01</strain>
    </source>
</reference>
<dbReference type="InterPro" id="IPR006139">
    <property type="entry name" value="D-isomer_2_OHA_DH_cat_dom"/>
</dbReference>
<dbReference type="RefSeq" id="WP_243363038.1">
    <property type="nucleotide sequence ID" value="NZ_JALGBH010000002.1"/>
</dbReference>
<sequence length="145" mass="15891">MKAIAYNIKPEEKENLILANHKKHDITIIANDLNLETLAFASGKEVLIVFNEDPLSKEIIIGLKQLGLKYIATSSFTTSHIDLEAAGYAGFKIANVPLAKEESEPLKRMQQVVRNLDNWAAGKCVGKACCCPNDCGAAARNLKQH</sequence>
<dbReference type="SUPFAM" id="SSF52283">
    <property type="entry name" value="Formate/glycerate dehydrogenase catalytic domain-like"/>
    <property type="match status" value="1"/>
</dbReference>
<dbReference type="EMBL" id="JALGBH010000002">
    <property type="protein sequence ID" value="MCJ0743746.1"/>
    <property type="molecule type" value="Genomic_DNA"/>
</dbReference>
<keyword evidence="1" id="KW-0520">NAD</keyword>
<dbReference type="Pfam" id="PF00389">
    <property type="entry name" value="2-Hacid_dh"/>
    <property type="match status" value="1"/>
</dbReference>
<dbReference type="PANTHER" id="PTHR43026:SF1">
    <property type="entry name" value="2-HYDROXYACID DEHYDROGENASE HOMOLOG 1-RELATED"/>
    <property type="match status" value="1"/>
</dbReference>
<evidence type="ECO:0000259" key="2">
    <source>
        <dbReference type="Pfam" id="PF00389"/>
    </source>
</evidence>
<dbReference type="InterPro" id="IPR058205">
    <property type="entry name" value="D-LDH-like"/>
</dbReference>
<evidence type="ECO:0000256" key="1">
    <source>
        <dbReference type="ARBA" id="ARBA00023027"/>
    </source>
</evidence>
<proteinExistence type="predicted"/>
<comment type="caution">
    <text evidence="3">The sequence shown here is derived from an EMBL/GenBank/DDBJ whole genome shotgun (WGS) entry which is preliminary data.</text>
</comment>
<dbReference type="PANTHER" id="PTHR43026">
    <property type="entry name" value="2-HYDROXYACID DEHYDROGENASE HOMOLOG 1-RELATED"/>
    <property type="match status" value="1"/>
</dbReference>
<evidence type="ECO:0000313" key="4">
    <source>
        <dbReference type="Proteomes" id="UP001165460"/>
    </source>
</evidence>
<dbReference type="Gene3D" id="3.40.50.720">
    <property type="entry name" value="NAD(P)-binding Rossmann-like Domain"/>
    <property type="match status" value="1"/>
</dbReference>